<dbReference type="RefSeq" id="WP_007208217.1">
    <property type="nucleotide sequence ID" value="NZ_GL622241.1"/>
</dbReference>
<dbReference type="AlphaFoldDB" id="E6LFQ9"/>
<evidence type="ECO:0000313" key="2">
    <source>
        <dbReference type="Proteomes" id="UP000010296"/>
    </source>
</evidence>
<dbReference type="GeneID" id="302705804"/>
<comment type="caution">
    <text evidence="1">The sequence shown here is derived from an EMBL/GenBank/DDBJ whole genome shotgun (WGS) entry which is preliminary data.</text>
</comment>
<sequence>MEIRRQKPIVENYHFDMKKPEEQVETKLNVGFMPLTPPDKDYPKENSIIGARLEFTIAFPEYVLSGAVGQINHIVNQSVTKTEDISRAEADELVAPLFDIVKRLSYEVTEIVTDEPGVDLNFNSQDNE</sequence>
<dbReference type="InterPro" id="IPR035958">
    <property type="entry name" value="SecB-like_sf"/>
</dbReference>
<dbReference type="SUPFAM" id="SSF54611">
    <property type="entry name" value="SecB-like"/>
    <property type="match status" value="1"/>
</dbReference>
<dbReference type="PATRIC" id="fig|888064.11.peg.923"/>
<proteinExistence type="predicted"/>
<dbReference type="STRING" id="888064.HMPREF9088_1199"/>
<reference evidence="1 2" key="1">
    <citation type="submission" date="2010-12" db="EMBL/GenBank/DDBJ databases">
        <authorList>
            <person name="Muzny D."/>
            <person name="Qin X."/>
            <person name="Deng J."/>
            <person name="Jiang H."/>
            <person name="Liu Y."/>
            <person name="Qu J."/>
            <person name="Song X.-Z."/>
            <person name="Zhang L."/>
            <person name="Thornton R."/>
            <person name="Coyle M."/>
            <person name="Francisco L."/>
            <person name="Jackson L."/>
            <person name="Javaid M."/>
            <person name="Korchina V."/>
            <person name="Kovar C."/>
            <person name="Mata R."/>
            <person name="Mathew T."/>
            <person name="Ngo R."/>
            <person name="Nguyen L."/>
            <person name="Nguyen N."/>
            <person name="Okwuonu G."/>
            <person name="Ongeri F."/>
            <person name="Pham C."/>
            <person name="Simmons D."/>
            <person name="Wilczek-Boney K."/>
            <person name="Hale W."/>
            <person name="Jakkamsetti A."/>
            <person name="Pham P."/>
            <person name="Ruth R."/>
            <person name="San Lucas F."/>
            <person name="Warren J."/>
            <person name="Zhang J."/>
            <person name="Zhao Z."/>
            <person name="Zhou C."/>
            <person name="Zhu D."/>
            <person name="Lee S."/>
            <person name="Bess C."/>
            <person name="Blankenburg K."/>
            <person name="Forbes L."/>
            <person name="Fu Q."/>
            <person name="Gubbala S."/>
            <person name="Hirani K."/>
            <person name="Jayaseelan J.C."/>
            <person name="Lara F."/>
            <person name="Munidasa M."/>
            <person name="Palculict T."/>
            <person name="Patil S."/>
            <person name="Pu L.-L."/>
            <person name="Saada N."/>
            <person name="Tang L."/>
            <person name="Weissenberger G."/>
            <person name="Zhu Y."/>
            <person name="Hemphill L."/>
            <person name="Shang Y."/>
            <person name="Youmans B."/>
            <person name="Ayvaz T."/>
            <person name="Ross M."/>
            <person name="Santibanez J."/>
            <person name="Aqrawi P."/>
            <person name="Gross S."/>
            <person name="Joshi V."/>
            <person name="Fowler G."/>
            <person name="Nazareth L."/>
            <person name="Reid J."/>
            <person name="Worley K."/>
            <person name="Petrosino J."/>
            <person name="Highlander S."/>
            <person name="Gibbs R."/>
        </authorList>
    </citation>
    <scope>NUCLEOTIDE SEQUENCE [LARGE SCALE GENOMIC DNA]</scope>
    <source>
        <strain evidence="2">DSM 15952 / CCUG 50447 / LMG 22039 / TP 1.5</strain>
    </source>
</reference>
<dbReference type="OrthoDB" id="2226139at2"/>
<organism evidence="1 2">
    <name type="scientific">Enterococcus italicus (strain DSM 15952 / CCUG 50447 / LMG 22039 / TP 1.5)</name>
    <dbReference type="NCBI Taxonomy" id="888064"/>
    <lineage>
        <taxon>Bacteria</taxon>
        <taxon>Bacillati</taxon>
        <taxon>Bacillota</taxon>
        <taxon>Bacilli</taxon>
        <taxon>Lactobacillales</taxon>
        <taxon>Enterococcaceae</taxon>
        <taxon>Enterococcus</taxon>
    </lineage>
</organism>
<keyword evidence="2" id="KW-1185">Reference proteome</keyword>
<dbReference type="Pfam" id="PF06619">
    <property type="entry name" value="DUF1149"/>
    <property type="match status" value="1"/>
</dbReference>
<dbReference type="Proteomes" id="UP000010296">
    <property type="component" value="Unassembled WGS sequence"/>
</dbReference>
<gene>
    <name evidence="1" type="ORF">HMPREF9088_1199</name>
</gene>
<name>E6LFQ9_ENTI1</name>
<evidence type="ECO:0000313" key="1">
    <source>
        <dbReference type="EMBL" id="EFU74021.1"/>
    </source>
</evidence>
<accession>E6LFQ9</accession>
<dbReference type="InterPro" id="IPR009530">
    <property type="entry name" value="DUF1149"/>
</dbReference>
<dbReference type="PIRSF" id="PIRSF031568">
    <property type="entry name" value="UCP031568"/>
    <property type="match status" value="1"/>
</dbReference>
<dbReference type="EMBL" id="AEPV01000041">
    <property type="protein sequence ID" value="EFU74021.1"/>
    <property type="molecule type" value="Genomic_DNA"/>
</dbReference>
<dbReference type="HOGENOM" id="CLU_141069_0_0_9"/>
<dbReference type="eggNOG" id="COG4835">
    <property type="taxonomic scope" value="Bacteria"/>
</dbReference>
<dbReference type="Gene3D" id="3.10.420.10">
    <property type="entry name" value="SecB-like"/>
    <property type="match status" value="1"/>
</dbReference>
<protein>
    <submittedName>
        <fullName evidence="1">Uncharacterized protein</fullName>
    </submittedName>
</protein>